<dbReference type="EMBL" id="JAIVFQ010000017">
    <property type="protein sequence ID" value="MCC5600364.1"/>
    <property type="molecule type" value="Genomic_DNA"/>
</dbReference>
<comment type="function">
    <text evidence="6">SbcCD cleaves DNA hairpin structures. These structures can inhibit DNA replication and are intermediates in certain DNA recombination reactions. The complex acts as a 3'-&gt;5' double strand exonuclease that can open hairpins. It also has a 5' single-strand endonuclease activity.</text>
</comment>
<evidence type="ECO:0000313" key="8">
    <source>
        <dbReference type="EMBL" id="MCC5600364.1"/>
    </source>
</evidence>
<dbReference type="InterPro" id="IPR004843">
    <property type="entry name" value="Calcineurin-like_PHP"/>
</dbReference>
<dbReference type="CDD" id="cd00840">
    <property type="entry name" value="MPP_Mre11_N"/>
    <property type="match status" value="1"/>
</dbReference>
<proteinExistence type="inferred from homology"/>
<dbReference type="PANTHER" id="PTHR30337">
    <property type="entry name" value="COMPONENT OF ATP-DEPENDENT DSDNA EXONUCLEASE"/>
    <property type="match status" value="1"/>
</dbReference>
<dbReference type="SUPFAM" id="SSF56300">
    <property type="entry name" value="Metallo-dependent phosphatases"/>
    <property type="match status" value="1"/>
</dbReference>
<keyword evidence="6" id="KW-0235">DNA replication</keyword>
<dbReference type="InterPro" id="IPR004593">
    <property type="entry name" value="SbcD"/>
</dbReference>
<keyword evidence="9" id="KW-1185">Reference proteome</keyword>
<accession>A0ABS8I9B2</accession>
<keyword evidence="4 6" id="KW-0378">Hydrolase</keyword>
<gene>
    <name evidence="6" type="primary">sbcD</name>
    <name evidence="8" type="ORF">LC586_14315</name>
</gene>
<evidence type="ECO:0000259" key="7">
    <source>
        <dbReference type="Pfam" id="PF00149"/>
    </source>
</evidence>
<feature type="domain" description="Calcineurin-like phosphoesterase" evidence="7">
    <location>
        <begin position="2"/>
        <end position="234"/>
    </location>
</feature>
<evidence type="ECO:0000256" key="1">
    <source>
        <dbReference type="ARBA" id="ARBA00010555"/>
    </source>
</evidence>
<evidence type="ECO:0000256" key="6">
    <source>
        <dbReference type="RuleBase" id="RU363069"/>
    </source>
</evidence>
<comment type="similarity">
    <text evidence="1 6">Belongs to the SbcD family.</text>
</comment>
<keyword evidence="5 6" id="KW-0269">Exonuclease</keyword>
<dbReference type="Proteomes" id="UP001199525">
    <property type="component" value="Unassembled WGS sequence"/>
</dbReference>
<organism evidence="8 9">
    <name type="scientific">Nostoc favosum CHAB5714</name>
    <dbReference type="NCBI Taxonomy" id="2780399"/>
    <lineage>
        <taxon>Bacteria</taxon>
        <taxon>Bacillati</taxon>
        <taxon>Cyanobacteriota</taxon>
        <taxon>Cyanophyceae</taxon>
        <taxon>Nostocales</taxon>
        <taxon>Nostocaceae</taxon>
        <taxon>Nostoc</taxon>
        <taxon>Nostoc favosum</taxon>
    </lineage>
</organism>
<keyword evidence="6" id="KW-0255">Endonuclease</keyword>
<comment type="caution">
    <text evidence="8">The sequence shown here is derived from an EMBL/GenBank/DDBJ whole genome shotgun (WGS) entry which is preliminary data.</text>
</comment>
<dbReference type="InterPro" id="IPR029052">
    <property type="entry name" value="Metallo-depent_PP-like"/>
</dbReference>
<dbReference type="GO" id="GO:0004527">
    <property type="term" value="F:exonuclease activity"/>
    <property type="evidence" value="ECO:0007669"/>
    <property type="project" value="UniProtKB-KW"/>
</dbReference>
<dbReference type="InterPro" id="IPR050535">
    <property type="entry name" value="DNA_Repair-Maintenance_Comp"/>
</dbReference>
<keyword evidence="3 6" id="KW-0540">Nuclease</keyword>
<name>A0ABS8I9B2_9NOSO</name>
<dbReference type="Pfam" id="PF00149">
    <property type="entry name" value="Metallophos"/>
    <property type="match status" value="1"/>
</dbReference>
<evidence type="ECO:0000256" key="4">
    <source>
        <dbReference type="ARBA" id="ARBA00022801"/>
    </source>
</evidence>
<protein>
    <recommendedName>
        <fullName evidence="2 6">Nuclease SbcCD subunit D</fullName>
    </recommendedName>
</protein>
<keyword evidence="6" id="KW-0233">DNA recombination</keyword>
<dbReference type="Gene3D" id="3.60.21.10">
    <property type="match status" value="1"/>
</dbReference>
<comment type="subunit">
    <text evidence="6">Heterodimer of SbcC and SbcD.</text>
</comment>
<dbReference type="InterPro" id="IPR041796">
    <property type="entry name" value="Mre11_N"/>
</dbReference>
<evidence type="ECO:0000256" key="2">
    <source>
        <dbReference type="ARBA" id="ARBA00013365"/>
    </source>
</evidence>
<evidence type="ECO:0000256" key="5">
    <source>
        <dbReference type="ARBA" id="ARBA00022839"/>
    </source>
</evidence>
<evidence type="ECO:0000313" key="9">
    <source>
        <dbReference type="Proteomes" id="UP001199525"/>
    </source>
</evidence>
<reference evidence="8 9" key="1">
    <citation type="journal article" date="2021" name="Microorganisms">
        <title>Genome Evolution of Filamentous Cyanobacterium Nostoc Species: From Facultative Symbiosis to Free Living.</title>
        <authorList>
            <person name="Huo D."/>
            <person name="Li H."/>
            <person name="Cai F."/>
            <person name="Guo X."/>
            <person name="Qiao Z."/>
            <person name="Wang W."/>
            <person name="Yu G."/>
            <person name="Li R."/>
        </authorList>
    </citation>
    <scope>NUCLEOTIDE SEQUENCE [LARGE SCALE GENOMIC DNA]</scope>
    <source>
        <strain evidence="8 9">CHAB 5714</strain>
    </source>
</reference>
<dbReference type="PANTHER" id="PTHR30337:SF0">
    <property type="entry name" value="NUCLEASE SBCCD SUBUNIT D"/>
    <property type="match status" value="1"/>
</dbReference>
<dbReference type="NCBIfam" id="TIGR00619">
    <property type="entry name" value="sbcd"/>
    <property type="match status" value="1"/>
</dbReference>
<evidence type="ECO:0000256" key="3">
    <source>
        <dbReference type="ARBA" id="ARBA00022722"/>
    </source>
</evidence>
<dbReference type="RefSeq" id="WP_229485442.1">
    <property type="nucleotide sequence ID" value="NZ_JAIVFQ010000017.1"/>
</dbReference>
<sequence>MIKILHLSDIHMGSGFSHGRINPTTGLNTRLEDFVNTLSICIDRALTDTVDMVIFGGDAFPDATPPPYVQQAFASQFRRLMDANIPTVLLVGNHDQHSQGQGGASLNIYRTLGVPGFVVGDTLTTHCIETRNGKVQVITLPWLTRSTLMTRQETEGSSLAEVNQLLTERLRVVLEGEIRRLDSDVPTILLAHLMSDNATLGAERFLAVGKGFTLPLSLLTRPCFDYVALGHVHRHQNLNKSNNPPVIYPGSIERVDFSEEKEDKGYVMIELERGRVEWEFCPLTVRTFRTIEVDVSKADDPQVLLMKAIAKYNIQDAVVRLIYKLRSEQMDLIDSSSLHTALSPAHTYTIQAELLSQLARPRIPELSASSSIDPMEALKTYLNNREDLKDIAASMLDAAQKLLTDDVEVWLEAATNE</sequence>